<keyword evidence="2" id="KW-0274">FAD</keyword>
<evidence type="ECO:0000256" key="1">
    <source>
        <dbReference type="ARBA" id="ARBA00022630"/>
    </source>
</evidence>
<dbReference type="RefSeq" id="WP_091583855.1">
    <property type="nucleotide sequence ID" value="NZ_FNDU01000004.1"/>
</dbReference>
<keyword evidence="3" id="KW-0560">Oxidoreductase</keyword>
<dbReference type="AlphaFoldDB" id="A0A1G8HG78"/>
<sequence>MITSDLLSDLKSLLPDSHIEEKLSPNQFFGNDGDIVISPKTENDISTVLHYANENNKKMNIAGNGTKRGFGGTENKADILLSLSDYKGVIEHTVGDMTITVKAGTPFQELQDYLAKYNQKISLDPSHPEESTIGGVIAANDSGPKRLGYGSARDHVIGLRMAYPNGEIIRSGGKVVKNVAGYDMNKLFIGSMGTLGVVTEITLKLRPLPKHESLILLTFEKESREEIRSFAVQFLDSMMEPVSLELLNPELSEKLTGQKVFTLAIAFEDVESSVHYQEEFVKNMKSGASQMTILAQQEAKEFWKRFNNLFPNGQRERKGQAAEAVIKVGVKNLDVIQVLKESDWLEDAHNVSVLAHGGLGHGLCQVHLQGAQDDIIAAINSLRKTVKQLTGYAVIKHLPLALRQVIDVWGEKPSYFFLLEGIKTKIDPKKTLNPKRYVGGL</sequence>
<keyword evidence="6" id="KW-1185">Reference proteome</keyword>
<proteinExistence type="predicted"/>
<dbReference type="PANTHER" id="PTHR11748:SF103">
    <property type="entry name" value="GLYCOLATE OXIDASE SUBUNIT GLCE"/>
    <property type="match status" value="1"/>
</dbReference>
<dbReference type="Pfam" id="PF01565">
    <property type="entry name" value="FAD_binding_4"/>
    <property type="match status" value="1"/>
</dbReference>
<dbReference type="STRING" id="930129.SAMN05216352_104244"/>
<dbReference type="InterPro" id="IPR016164">
    <property type="entry name" value="FAD-linked_Oxase-like_C"/>
</dbReference>
<dbReference type="PANTHER" id="PTHR11748">
    <property type="entry name" value="D-LACTATE DEHYDROGENASE"/>
    <property type="match status" value="1"/>
</dbReference>
<keyword evidence="1" id="KW-0285">Flavoprotein</keyword>
<evidence type="ECO:0000313" key="5">
    <source>
        <dbReference type="EMBL" id="SDI05619.1"/>
    </source>
</evidence>
<dbReference type="GO" id="GO:0016491">
    <property type="term" value="F:oxidoreductase activity"/>
    <property type="evidence" value="ECO:0007669"/>
    <property type="project" value="UniProtKB-KW"/>
</dbReference>
<gene>
    <name evidence="5" type="ORF">SAMN05216352_104244</name>
</gene>
<feature type="domain" description="FAD-binding PCMH-type" evidence="4">
    <location>
        <begin position="29"/>
        <end position="208"/>
    </location>
</feature>
<dbReference type="InterPro" id="IPR036318">
    <property type="entry name" value="FAD-bd_PCMH-like_sf"/>
</dbReference>
<dbReference type="SUPFAM" id="SSF56176">
    <property type="entry name" value="FAD-binding/transporter-associated domain-like"/>
    <property type="match status" value="1"/>
</dbReference>
<dbReference type="SUPFAM" id="SSF55103">
    <property type="entry name" value="FAD-linked oxidases, C-terminal domain"/>
    <property type="match status" value="1"/>
</dbReference>
<evidence type="ECO:0000256" key="2">
    <source>
        <dbReference type="ARBA" id="ARBA00022827"/>
    </source>
</evidence>
<organism evidence="5 6">
    <name type="scientific">Alteribacillus bidgolensis</name>
    <dbReference type="NCBI Taxonomy" id="930129"/>
    <lineage>
        <taxon>Bacteria</taxon>
        <taxon>Bacillati</taxon>
        <taxon>Bacillota</taxon>
        <taxon>Bacilli</taxon>
        <taxon>Bacillales</taxon>
        <taxon>Bacillaceae</taxon>
        <taxon>Alteribacillus</taxon>
    </lineage>
</organism>
<evidence type="ECO:0000259" key="4">
    <source>
        <dbReference type="PROSITE" id="PS51387"/>
    </source>
</evidence>
<dbReference type="InterPro" id="IPR016166">
    <property type="entry name" value="FAD-bd_PCMH"/>
</dbReference>
<dbReference type="Proteomes" id="UP000199017">
    <property type="component" value="Unassembled WGS sequence"/>
</dbReference>
<dbReference type="GO" id="GO:0071949">
    <property type="term" value="F:FAD binding"/>
    <property type="evidence" value="ECO:0007669"/>
    <property type="project" value="InterPro"/>
</dbReference>
<accession>A0A1G8HG78</accession>
<evidence type="ECO:0000256" key="3">
    <source>
        <dbReference type="ARBA" id="ARBA00023002"/>
    </source>
</evidence>
<dbReference type="EMBL" id="FNDU01000004">
    <property type="protein sequence ID" value="SDI05619.1"/>
    <property type="molecule type" value="Genomic_DNA"/>
</dbReference>
<dbReference type="PROSITE" id="PS51387">
    <property type="entry name" value="FAD_PCMH"/>
    <property type="match status" value="1"/>
</dbReference>
<dbReference type="InterPro" id="IPR006094">
    <property type="entry name" value="Oxid_FAD_bind_N"/>
</dbReference>
<name>A0A1G8HG78_9BACI</name>
<protein>
    <submittedName>
        <fullName evidence="5">Glycolate oxidase FAD binding subunit</fullName>
    </submittedName>
</protein>
<evidence type="ECO:0000313" key="6">
    <source>
        <dbReference type="Proteomes" id="UP000199017"/>
    </source>
</evidence>
<reference evidence="5 6" key="1">
    <citation type="submission" date="2016-10" db="EMBL/GenBank/DDBJ databases">
        <authorList>
            <person name="de Groot N.N."/>
        </authorList>
    </citation>
    <scope>NUCLEOTIDE SEQUENCE [LARGE SCALE GENOMIC DNA]</scope>
    <source>
        <strain evidence="6">P4B,CCM 7963,CECT 7998,DSM 25260,IBRC-M 10614,KCTC 13821</strain>
    </source>
</reference>
<dbReference type="OrthoDB" id="9767256at2"/>
<dbReference type="InterPro" id="IPR016169">
    <property type="entry name" value="FAD-bd_PCMH_sub2"/>
</dbReference>
<dbReference type="Gene3D" id="3.30.465.10">
    <property type="match status" value="1"/>
</dbReference>